<proteinExistence type="predicted"/>
<evidence type="ECO:0000313" key="2">
    <source>
        <dbReference type="Proteomes" id="UP000245626"/>
    </source>
</evidence>
<protein>
    <submittedName>
        <fullName evidence="1">Uncharacterized protein</fullName>
    </submittedName>
</protein>
<organism evidence="1 2">
    <name type="scientific">Violaceomyces palustris</name>
    <dbReference type="NCBI Taxonomy" id="1673888"/>
    <lineage>
        <taxon>Eukaryota</taxon>
        <taxon>Fungi</taxon>
        <taxon>Dikarya</taxon>
        <taxon>Basidiomycota</taxon>
        <taxon>Ustilaginomycotina</taxon>
        <taxon>Ustilaginomycetes</taxon>
        <taxon>Violaceomycetales</taxon>
        <taxon>Violaceomycetaceae</taxon>
        <taxon>Violaceomyces</taxon>
    </lineage>
</organism>
<keyword evidence="2" id="KW-1185">Reference proteome</keyword>
<reference evidence="1 2" key="1">
    <citation type="journal article" date="2018" name="Mol. Biol. Evol.">
        <title>Broad Genomic Sampling Reveals a Smut Pathogenic Ancestry of the Fungal Clade Ustilaginomycotina.</title>
        <authorList>
            <person name="Kijpornyongpan T."/>
            <person name="Mondo S.J."/>
            <person name="Barry K."/>
            <person name="Sandor L."/>
            <person name="Lee J."/>
            <person name="Lipzen A."/>
            <person name="Pangilinan J."/>
            <person name="LaButti K."/>
            <person name="Hainaut M."/>
            <person name="Henrissat B."/>
            <person name="Grigoriev I.V."/>
            <person name="Spatafora J.W."/>
            <person name="Aime M.C."/>
        </authorList>
    </citation>
    <scope>NUCLEOTIDE SEQUENCE [LARGE SCALE GENOMIC DNA]</scope>
    <source>
        <strain evidence="1 2">SA 807</strain>
    </source>
</reference>
<name>A0ACD0NX55_9BASI</name>
<sequence length="751" mass="80980">MSGNRKVTSKSGKMVTVKGLLVIMTLFLVSNLAQALPPSLERREAIDAASHPSRASRPGNLLEQRSNLSSRQSSSSTLLNEEEDSEADALSDSPILGLPIRGGVLSNDARLATSVAASTPSVVTVVTVLETVSPTLRPLINPTTIVVPTSIPVPSLVSSTVSTSPSPLVSLVSQPSVSASILTTTTTSSTPSSTLVVPASSASPLSSSLSAISRNSTEATSSIKESDSKGETQKGYSYFNPKNRMFPLVITAIVLGAMVALLIFISIARYVAHKRMREEALRAEGGSFDDKGMNGSSAAREDRLTKVGGGVGLGKGGKATTTRSSIKRAMTKRNKLSSFARRNKEDSVLIDVGDEVFAVPAHLANFYREEMIREKNSYHSSIGRSSTTNEEIQGGNHGLVGLGSSSSSWGEGLRGEPIDLTESVQGWRRSSLMGTTTMGGGGGRGRSGFNASNELHPNVLLVSSGRKTEDASLTPPGRSLSQRLREKLASLSSRVVGMGVGVESDVRESGAFSFESENQARGQVRQVNLGLGQAVLTNGSSGWRIQPAREGEDDSSLDEKRVEVRTSTTDSSFNSIKEKELPPPFEVEKGKKEELKVPPSELHSRLLDLEKQVGSRKEKDEEEEGKNQLSYERITLIDEPYPLSPSNLKREEEEEEEEKSLPPSFSNETLSRVILPGDLIEKDRKTTVSKPRQRGPPDNLVASTNLASPRLYMERWSYPLRNDQVAPRVNRLVVPNPESPRPVVRKPVVYH</sequence>
<accession>A0ACD0NX55</accession>
<evidence type="ECO:0000313" key="1">
    <source>
        <dbReference type="EMBL" id="PWN50346.1"/>
    </source>
</evidence>
<gene>
    <name evidence="1" type="ORF">IE53DRAFT_362442</name>
</gene>
<dbReference type="Proteomes" id="UP000245626">
    <property type="component" value="Unassembled WGS sequence"/>
</dbReference>
<dbReference type="EMBL" id="KZ819941">
    <property type="protein sequence ID" value="PWN50346.1"/>
    <property type="molecule type" value="Genomic_DNA"/>
</dbReference>